<accession>A0A2G9RMU0</accession>
<reference evidence="16" key="1">
    <citation type="journal article" date="2017" name="Nat. Commun.">
        <title>The North American bullfrog draft genome provides insight into hormonal regulation of long noncoding RNA.</title>
        <authorList>
            <person name="Hammond S.A."/>
            <person name="Warren R.L."/>
            <person name="Vandervalk B.P."/>
            <person name="Kucuk E."/>
            <person name="Khan H."/>
            <person name="Gibb E.A."/>
            <person name="Pandoh P."/>
            <person name="Kirk H."/>
            <person name="Zhao Y."/>
            <person name="Jones M."/>
            <person name="Mungall A.J."/>
            <person name="Coope R."/>
            <person name="Pleasance S."/>
            <person name="Moore R.A."/>
            <person name="Holt R.A."/>
            <person name="Round J.M."/>
            <person name="Ohora S."/>
            <person name="Walle B.V."/>
            <person name="Veldhoen N."/>
            <person name="Helbing C.C."/>
            <person name="Birol I."/>
        </authorList>
    </citation>
    <scope>NUCLEOTIDE SEQUENCE [LARGE SCALE GENOMIC DNA]</scope>
</reference>
<dbReference type="PANTHER" id="PTHR23226:SF397">
    <property type="entry name" value="C2H2-TYPE DOMAIN-CONTAINING PROTEIN"/>
    <property type="match status" value="1"/>
</dbReference>
<keyword evidence="5" id="KW-0677">Repeat</keyword>
<evidence type="ECO:0000256" key="4">
    <source>
        <dbReference type="ARBA" id="ARBA00022723"/>
    </source>
</evidence>
<feature type="domain" description="C2H2-type" evidence="14">
    <location>
        <begin position="653"/>
        <end position="680"/>
    </location>
</feature>
<evidence type="ECO:0000256" key="3">
    <source>
        <dbReference type="ARBA" id="ARBA00006991"/>
    </source>
</evidence>
<evidence type="ECO:0000256" key="13">
    <source>
        <dbReference type="SAM" id="MobiDB-lite"/>
    </source>
</evidence>
<dbReference type="FunFam" id="3.30.160.60:FF:001442">
    <property type="entry name" value="zinc finger protein 696"/>
    <property type="match status" value="1"/>
</dbReference>
<dbReference type="AlphaFoldDB" id="A0A2G9RMU0"/>
<dbReference type="FunFam" id="3.30.160.60:FF:000478">
    <property type="entry name" value="Zinc finger protein 133"/>
    <property type="match status" value="1"/>
</dbReference>
<protein>
    <recommendedName>
        <fullName evidence="14">C2H2-type domain-containing protein</fullName>
    </recommendedName>
</protein>
<keyword evidence="7" id="KW-0862">Zinc</keyword>
<feature type="domain" description="C2H2-type" evidence="14">
    <location>
        <begin position="541"/>
        <end position="568"/>
    </location>
</feature>
<evidence type="ECO:0000256" key="9">
    <source>
        <dbReference type="ARBA" id="ARBA00023125"/>
    </source>
</evidence>
<dbReference type="PANTHER" id="PTHR23226">
    <property type="entry name" value="ZINC FINGER AND SCAN DOMAIN-CONTAINING"/>
    <property type="match status" value="1"/>
</dbReference>
<feature type="region of interest" description="Disordered" evidence="13">
    <location>
        <begin position="328"/>
        <end position="363"/>
    </location>
</feature>
<dbReference type="SMART" id="SM00355">
    <property type="entry name" value="ZnF_C2H2"/>
    <property type="match status" value="12"/>
</dbReference>
<feature type="domain" description="C2H2-type" evidence="14">
    <location>
        <begin position="597"/>
        <end position="624"/>
    </location>
</feature>
<evidence type="ECO:0000256" key="2">
    <source>
        <dbReference type="ARBA" id="ARBA00004123"/>
    </source>
</evidence>
<evidence type="ECO:0000256" key="7">
    <source>
        <dbReference type="ARBA" id="ARBA00022833"/>
    </source>
</evidence>
<gene>
    <name evidence="15" type="ORF">AB205_0102500</name>
</gene>
<dbReference type="Proteomes" id="UP000228934">
    <property type="component" value="Unassembled WGS sequence"/>
</dbReference>
<dbReference type="Pfam" id="PF00096">
    <property type="entry name" value="zf-C2H2"/>
    <property type="match status" value="10"/>
</dbReference>
<dbReference type="InterPro" id="IPR036236">
    <property type="entry name" value="Znf_C2H2_sf"/>
</dbReference>
<evidence type="ECO:0000313" key="15">
    <source>
        <dbReference type="EMBL" id="PIO29187.1"/>
    </source>
</evidence>
<feature type="domain" description="C2H2-type" evidence="14">
    <location>
        <begin position="485"/>
        <end position="512"/>
    </location>
</feature>
<dbReference type="Gene3D" id="3.30.160.60">
    <property type="entry name" value="Classic Zinc Finger"/>
    <property type="match status" value="12"/>
</dbReference>
<sequence>RYAGISEVDLRSGAVYTERWCEQSPFLISSFRMEKEQSYMAEVILDLTLEIIYLLKGENYIYFKLSDGLTKPGQGKTQSYIMDLPAPFLTHEWNNKKKILDITQKIIDLLTGEVPIRCQDVTVSFGTEDRNNLGYKDIMMENQPPLTSLDGSSNRNPPERCPRPLYSQDSTQEHQEIPQEDQDVSQIDPGIEVKVEETYVINDGPCKDEEVPPGISTVSEIFYKTFVTRIVLLGRLMQRTHEQTLRPDWFNGPNLADNPTVCGLHRTSDGPFQLDCACTVQVNCSFCPGVSRKHIITCLFNLPKNGASSWSNSGLYLVYGPVHYSRPLERSGTGGSDEGHSSSKMDRQQRSITSPDSKKEDDIGHLSNLPDPYNCSQCGKCFKFKAHFMEHKRSHWDKKLLSCSKCGKCLNLKSKALTHEQILPGLKQYLCNECENSVATDMYLLKHQRIYAKQCSFFSSESRKGFFSVLSLEKHQEVHVTEKPYSCVRCGKCFSEKSMLVQHEKAHLEEKTYLCSDCGKSFTCNSHLVMHKRVHTGEKPYSCSECGKHFSRKWHLENHRRSHTGEKPYLCSDCGKRFKTKTYLVEHQRTHTKEKPYSCSDCGKSFAHPSVLFKHQRIHTGERPHSCSQCGKCFTQKSSLIVHQRSHTGEKPFSCSECGKCFAFKVSLVDHLKTHTGEKSYSCCECGKSFLNKSSLDVHCKSHTRENLCSYPQCGESFSNKATLEIHRRSHTGNELYLCSECGKCFVRKSLLLLHQRIHTGG</sequence>
<keyword evidence="8" id="KW-0805">Transcription regulation</keyword>
<feature type="region of interest" description="Disordered" evidence="13">
    <location>
        <begin position="142"/>
        <end position="187"/>
    </location>
</feature>
<keyword evidence="16" id="KW-1185">Reference proteome</keyword>
<keyword evidence="4" id="KW-0479">Metal-binding</keyword>
<dbReference type="FunFam" id="3.30.160.60:FF:002343">
    <property type="entry name" value="Zinc finger protein 33A"/>
    <property type="match status" value="2"/>
</dbReference>
<feature type="compositionally biased region" description="Basic and acidic residues" evidence="13">
    <location>
        <begin position="337"/>
        <end position="349"/>
    </location>
</feature>
<evidence type="ECO:0000259" key="14">
    <source>
        <dbReference type="PROSITE" id="PS50157"/>
    </source>
</evidence>
<evidence type="ECO:0000256" key="10">
    <source>
        <dbReference type="ARBA" id="ARBA00023163"/>
    </source>
</evidence>
<keyword evidence="6 12" id="KW-0863">Zinc-finger</keyword>
<feature type="non-terminal residue" evidence="15">
    <location>
        <position position="1"/>
    </location>
</feature>
<evidence type="ECO:0000313" key="16">
    <source>
        <dbReference type="Proteomes" id="UP000228934"/>
    </source>
</evidence>
<dbReference type="PROSITE" id="PS50157">
    <property type="entry name" value="ZINC_FINGER_C2H2_2"/>
    <property type="match status" value="13"/>
</dbReference>
<dbReference type="OrthoDB" id="6077919at2759"/>
<dbReference type="GO" id="GO:0008270">
    <property type="term" value="F:zinc ion binding"/>
    <property type="evidence" value="ECO:0007669"/>
    <property type="project" value="UniProtKB-KW"/>
</dbReference>
<feature type="domain" description="C2H2-type" evidence="14">
    <location>
        <begin position="453"/>
        <end position="484"/>
    </location>
</feature>
<dbReference type="GO" id="GO:0005634">
    <property type="term" value="C:nucleus"/>
    <property type="evidence" value="ECO:0007669"/>
    <property type="project" value="UniProtKB-SubCell"/>
</dbReference>
<comment type="similarity">
    <text evidence="3">Belongs to the krueppel C2H2-type zinc-finger protein family.</text>
</comment>
<dbReference type="FunFam" id="3.30.160.60:FF:002063">
    <property type="entry name" value="RB associated KRAB zinc finger"/>
    <property type="match status" value="1"/>
</dbReference>
<feature type="domain" description="C2H2-type" evidence="14">
    <location>
        <begin position="513"/>
        <end position="540"/>
    </location>
</feature>
<dbReference type="FunFam" id="3.30.160.60:FF:000755">
    <property type="entry name" value="zinc finger protein 174"/>
    <property type="match status" value="1"/>
</dbReference>
<feature type="domain" description="C2H2-type" evidence="14">
    <location>
        <begin position="373"/>
        <end position="400"/>
    </location>
</feature>
<dbReference type="PROSITE" id="PS00028">
    <property type="entry name" value="ZINC_FINGER_C2H2_1"/>
    <property type="match status" value="11"/>
</dbReference>
<evidence type="ECO:0000256" key="11">
    <source>
        <dbReference type="ARBA" id="ARBA00023242"/>
    </source>
</evidence>
<keyword evidence="10" id="KW-0804">Transcription</keyword>
<evidence type="ECO:0000256" key="6">
    <source>
        <dbReference type="ARBA" id="ARBA00022771"/>
    </source>
</evidence>
<comment type="subcellular location">
    <subcellularLocation>
        <location evidence="2">Nucleus</location>
    </subcellularLocation>
</comment>
<dbReference type="GO" id="GO:0000978">
    <property type="term" value="F:RNA polymerase II cis-regulatory region sequence-specific DNA binding"/>
    <property type="evidence" value="ECO:0007669"/>
    <property type="project" value="TreeGrafter"/>
</dbReference>
<organism evidence="15 16">
    <name type="scientific">Aquarana catesbeiana</name>
    <name type="common">American bullfrog</name>
    <name type="synonym">Rana catesbeiana</name>
    <dbReference type="NCBI Taxonomy" id="8400"/>
    <lineage>
        <taxon>Eukaryota</taxon>
        <taxon>Metazoa</taxon>
        <taxon>Chordata</taxon>
        <taxon>Craniata</taxon>
        <taxon>Vertebrata</taxon>
        <taxon>Euteleostomi</taxon>
        <taxon>Amphibia</taxon>
        <taxon>Batrachia</taxon>
        <taxon>Anura</taxon>
        <taxon>Neobatrachia</taxon>
        <taxon>Ranoidea</taxon>
        <taxon>Ranidae</taxon>
        <taxon>Aquarana</taxon>
    </lineage>
</organism>
<evidence type="ECO:0000256" key="5">
    <source>
        <dbReference type="ARBA" id="ARBA00022737"/>
    </source>
</evidence>
<name>A0A2G9RMU0_AQUCT</name>
<dbReference type="FunFam" id="3.30.160.60:FF:000710">
    <property type="entry name" value="Zinc finger protein 768"/>
    <property type="match status" value="1"/>
</dbReference>
<dbReference type="InterPro" id="IPR013087">
    <property type="entry name" value="Znf_C2H2_type"/>
</dbReference>
<dbReference type="FunFam" id="3.30.160.60:FF:000045">
    <property type="entry name" value="ZFP69 zinc finger protein B"/>
    <property type="match status" value="1"/>
</dbReference>
<evidence type="ECO:0000256" key="1">
    <source>
        <dbReference type="ARBA" id="ARBA00003767"/>
    </source>
</evidence>
<dbReference type="FunFam" id="3.30.160.60:FF:000088">
    <property type="entry name" value="Zinc finger and SCAN domain containing 2"/>
    <property type="match status" value="1"/>
</dbReference>
<dbReference type="GO" id="GO:0000981">
    <property type="term" value="F:DNA-binding transcription factor activity, RNA polymerase II-specific"/>
    <property type="evidence" value="ECO:0007669"/>
    <property type="project" value="TreeGrafter"/>
</dbReference>
<feature type="domain" description="C2H2-type" evidence="14">
    <location>
        <begin position="707"/>
        <end position="736"/>
    </location>
</feature>
<dbReference type="SUPFAM" id="SSF57667">
    <property type="entry name" value="beta-beta-alpha zinc fingers"/>
    <property type="match status" value="8"/>
</dbReference>
<feature type="domain" description="C2H2-type" evidence="14">
    <location>
        <begin position="429"/>
        <end position="456"/>
    </location>
</feature>
<evidence type="ECO:0000256" key="8">
    <source>
        <dbReference type="ARBA" id="ARBA00023015"/>
    </source>
</evidence>
<comment type="function">
    <text evidence="1">May be involved in transcriptional regulation.</text>
</comment>
<feature type="domain" description="C2H2-type" evidence="14">
    <location>
        <begin position="569"/>
        <end position="596"/>
    </location>
</feature>
<evidence type="ECO:0000256" key="12">
    <source>
        <dbReference type="PROSITE-ProRule" id="PRU00042"/>
    </source>
</evidence>
<dbReference type="EMBL" id="KV934351">
    <property type="protein sequence ID" value="PIO29187.1"/>
    <property type="molecule type" value="Genomic_DNA"/>
</dbReference>
<keyword evidence="11" id="KW-0539">Nucleus</keyword>
<feature type="domain" description="C2H2-type" evidence="14">
    <location>
        <begin position="737"/>
        <end position="762"/>
    </location>
</feature>
<feature type="domain" description="C2H2-type" evidence="14">
    <location>
        <begin position="681"/>
        <end position="708"/>
    </location>
</feature>
<proteinExistence type="inferred from homology"/>
<keyword evidence="9" id="KW-0238">DNA-binding</keyword>
<feature type="domain" description="C2H2-type" evidence="14">
    <location>
        <begin position="625"/>
        <end position="652"/>
    </location>
</feature>
<feature type="compositionally biased region" description="Polar residues" evidence="13">
    <location>
        <begin position="144"/>
        <end position="156"/>
    </location>
</feature>
<dbReference type="FunFam" id="3.30.160.60:FF:000912">
    <property type="entry name" value="Zinc finger protein 660"/>
    <property type="match status" value="1"/>
</dbReference>